<organism evidence="2">
    <name type="scientific">Sparassis latifolia</name>
    <dbReference type="NCBI Taxonomy" id="1202976"/>
    <lineage>
        <taxon>Eukaryota</taxon>
        <taxon>Fungi</taxon>
        <taxon>Dikarya</taxon>
        <taxon>Basidiomycota</taxon>
        <taxon>Agaricomycotina</taxon>
        <taxon>Agaricomycetes</taxon>
        <taxon>Polyporales</taxon>
        <taxon>Sparassidaceae</taxon>
        <taxon>Sparassis</taxon>
    </lineage>
</organism>
<evidence type="ECO:0000256" key="1">
    <source>
        <dbReference type="SAM" id="MobiDB-lite"/>
    </source>
</evidence>
<dbReference type="EMBL" id="MK972866">
    <property type="protein sequence ID" value="QHB50194.1"/>
    <property type="molecule type" value="mRNA"/>
</dbReference>
<sequence length="273" mass="30249">MPDYPESSHRTVLADPRPSGGPSARPPQWSRAQQLYTIESEPAPAVDRAIFLPSPRSPSPAENIKPEPSDPDSDFIFELEPASPPPTDPDHLSSCTEVPLRATNASPAMRKMMSVFRLHPFAVHNGRGAAVAAVPLVDVGPLTEEPIMVEFQVYLPYPLVPQSPEPDDDRPQYTRQRMHAREQPPAWLRSPSPASSTYPDPSDAHEDQRNWRFADADLPYPSSPVESPPFAPLMTPAQSLHWSMRYGVDGTIPFPTPAEAQGELHYPPTRQRC</sequence>
<feature type="region of interest" description="Disordered" evidence="1">
    <location>
        <begin position="50"/>
        <end position="93"/>
    </location>
</feature>
<accession>A0A6B9LTG1</accession>
<protein>
    <submittedName>
        <fullName evidence="2">Uncharacterized protein</fullName>
    </submittedName>
</protein>
<name>A0A6B9LTG1_9APHY</name>
<feature type="region of interest" description="Disordered" evidence="1">
    <location>
        <begin position="1"/>
        <end position="31"/>
    </location>
</feature>
<reference evidence="2" key="1">
    <citation type="journal article" date="2019" name="Int. J. Mol. Sci.">
        <title>Integration of ATAC-Seq and RNA-Seq Identifies Key Genes in Light-Induced Primordia Formation of Sparassis latifolia.</title>
        <authorList>
            <person name="Yang C."/>
            <person name="Ma L."/>
            <person name="Xiao D."/>
            <person name="Ying Z."/>
            <person name="Jiang X."/>
            <person name="Lin Y."/>
        </authorList>
    </citation>
    <scope>NUCLEOTIDE SEQUENCE</scope>
    <source>
        <strain evidence="2">SP-C</strain>
    </source>
</reference>
<dbReference type="AlphaFoldDB" id="A0A6B9LTG1"/>
<evidence type="ECO:0000313" key="2">
    <source>
        <dbReference type="EMBL" id="QHB50194.1"/>
    </source>
</evidence>
<feature type="compositionally biased region" description="Low complexity" evidence="1">
    <location>
        <begin position="16"/>
        <end position="27"/>
    </location>
</feature>
<feature type="region of interest" description="Disordered" evidence="1">
    <location>
        <begin position="254"/>
        <end position="273"/>
    </location>
</feature>
<feature type="region of interest" description="Disordered" evidence="1">
    <location>
        <begin position="160"/>
        <end position="206"/>
    </location>
</feature>
<proteinExistence type="evidence at transcript level"/>